<keyword evidence="5" id="KW-0217">Developmental protein</keyword>
<dbReference type="FunFam" id="4.10.740.10:FF:000001">
    <property type="entry name" value="vitamin K-dependent protein S"/>
    <property type="match status" value="1"/>
</dbReference>
<dbReference type="InterPro" id="IPR001791">
    <property type="entry name" value="Laminin_G"/>
</dbReference>
<dbReference type="InterPro" id="IPR051145">
    <property type="entry name" value="GAS-SHBG-PROS"/>
</dbReference>
<dbReference type="SMART" id="SM00181">
    <property type="entry name" value="EGF"/>
    <property type="match status" value="4"/>
</dbReference>
<dbReference type="GO" id="GO:0005615">
    <property type="term" value="C:extracellular space"/>
    <property type="evidence" value="ECO:0007669"/>
    <property type="project" value="TreeGrafter"/>
</dbReference>
<evidence type="ECO:0000256" key="18">
    <source>
        <dbReference type="ARBA" id="ARBA00023145"/>
    </source>
</evidence>
<dbReference type="PROSITE" id="PS50025">
    <property type="entry name" value="LAM_G_DOMAIN"/>
    <property type="match status" value="2"/>
</dbReference>
<dbReference type="SUPFAM" id="SSF49899">
    <property type="entry name" value="Concanavalin A-like lectins/glucanases"/>
    <property type="match status" value="2"/>
</dbReference>
<keyword evidence="8 23" id="KW-0245">EGF-like domain</keyword>
<dbReference type="CDD" id="cd00054">
    <property type="entry name" value="EGF_CA"/>
    <property type="match status" value="3"/>
</dbReference>
<evidence type="ECO:0000256" key="19">
    <source>
        <dbReference type="ARBA" id="ARBA00023157"/>
    </source>
</evidence>
<evidence type="ECO:0000256" key="15">
    <source>
        <dbReference type="ARBA" id="ARBA00022989"/>
    </source>
</evidence>
<dbReference type="PROSITE" id="PS00010">
    <property type="entry name" value="ASX_HYDROXYL"/>
    <property type="match status" value="1"/>
</dbReference>
<evidence type="ECO:0000256" key="13">
    <source>
        <dbReference type="ARBA" id="ARBA00022837"/>
    </source>
</evidence>
<evidence type="ECO:0000259" key="28">
    <source>
        <dbReference type="PROSITE" id="PS50026"/>
    </source>
</evidence>
<evidence type="ECO:0000256" key="3">
    <source>
        <dbReference type="ARBA" id="ARBA00004613"/>
    </source>
</evidence>
<keyword evidence="7" id="KW-0964">Secreted</keyword>
<dbReference type="OMA" id="GQAAFTC"/>
<evidence type="ECO:0000256" key="20">
    <source>
        <dbReference type="ARBA" id="ARBA00023180"/>
    </source>
</evidence>
<keyword evidence="21" id="KW-0379">Hydroxylation</keyword>
<feature type="disulfide bond" evidence="23">
    <location>
        <begin position="125"/>
        <end position="134"/>
    </location>
</feature>
<evidence type="ECO:0000256" key="8">
    <source>
        <dbReference type="ARBA" id="ARBA00022536"/>
    </source>
</evidence>
<dbReference type="SMART" id="SM00179">
    <property type="entry name" value="EGF_CA"/>
    <property type="match status" value="4"/>
</dbReference>
<evidence type="ECO:0000256" key="5">
    <source>
        <dbReference type="ARBA" id="ARBA00022473"/>
    </source>
</evidence>
<dbReference type="InterPro" id="IPR000152">
    <property type="entry name" value="EGF-type_Asp/Asn_hydroxyl_site"/>
</dbReference>
<dbReference type="InterPro" id="IPR009030">
    <property type="entry name" value="Growth_fac_rcpt_cys_sf"/>
</dbReference>
<dbReference type="Pfam" id="PF07645">
    <property type="entry name" value="EGF_CA"/>
    <property type="match status" value="3"/>
</dbReference>
<dbReference type="Pfam" id="PF00054">
    <property type="entry name" value="Laminin_G_1"/>
    <property type="match status" value="1"/>
</dbReference>
<dbReference type="InterPro" id="IPR000742">
    <property type="entry name" value="EGF"/>
</dbReference>
<keyword evidence="18" id="KW-0865">Zymogen</keyword>
<feature type="domain" description="Laminin G" evidence="27">
    <location>
        <begin position="461"/>
        <end position="652"/>
    </location>
</feature>
<dbReference type="STRING" id="137246.A0A401SDQ2"/>
<dbReference type="Gene3D" id="2.60.120.200">
    <property type="match status" value="2"/>
</dbReference>
<dbReference type="InterPro" id="IPR001881">
    <property type="entry name" value="EGF-like_Ca-bd_dom"/>
</dbReference>
<dbReference type="InterPro" id="IPR000294">
    <property type="entry name" value="GLA_domain"/>
</dbReference>
<dbReference type="GO" id="GO:0007596">
    <property type="term" value="P:blood coagulation"/>
    <property type="evidence" value="ECO:0007669"/>
    <property type="project" value="UniProtKB-KW"/>
</dbReference>
<evidence type="ECO:0000256" key="22">
    <source>
        <dbReference type="ARBA" id="ARBA00023281"/>
    </source>
</evidence>
<keyword evidence="6" id="KW-0301">Gamma-carboxyglutamic acid</keyword>
<dbReference type="PANTHER" id="PTHR24040:SF0">
    <property type="entry name" value="VITAMIN K-DEPENDENT PROTEIN S"/>
    <property type="match status" value="1"/>
</dbReference>
<keyword evidence="22" id="KW-0280">Fibrinolysis</keyword>
<feature type="disulfide bond" evidence="24">
    <location>
        <begin position="625"/>
        <end position="652"/>
    </location>
</feature>
<keyword evidence="10" id="KW-0812">Transmembrane</keyword>
<evidence type="ECO:0000256" key="16">
    <source>
        <dbReference type="ARBA" id="ARBA00023084"/>
    </source>
</evidence>
<evidence type="ECO:0000256" key="1">
    <source>
        <dbReference type="ARBA" id="ARBA00002240"/>
    </source>
</evidence>
<dbReference type="PROSITE" id="PS00022">
    <property type="entry name" value="EGF_1"/>
    <property type="match status" value="1"/>
</dbReference>
<dbReference type="EMBL" id="BEZZ01000209">
    <property type="protein sequence ID" value="GCC28521.1"/>
    <property type="molecule type" value="Genomic_DNA"/>
</dbReference>
<accession>A0A401SDQ2</accession>
<feature type="domain" description="EGF-like" evidence="28">
    <location>
        <begin position="97"/>
        <end position="135"/>
    </location>
</feature>
<feature type="region of interest" description="Disordered" evidence="25">
    <location>
        <begin position="640"/>
        <end position="659"/>
    </location>
</feature>
<dbReference type="GO" id="GO:0016020">
    <property type="term" value="C:membrane"/>
    <property type="evidence" value="ECO:0007669"/>
    <property type="project" value="UniProtKB-SubCell"/>
</dbReference>
<keyword evidence="17" id="KW-0472">Membrane</keyword>
<dbReference type="Proteomes" id="UP000287033">
    <property type="component" value="Unassembled WGS sequence"/>
</dbReference>
<evidence type="ECO:0000259" key="27">
    <source>
        <dbReference type="PROSITE" id="PS50025"/>
    </source>
</evidence>
<evidence type="ECO:0000313" key="31">
    <source>
        <dbReference type="Proteomes" id="UP000287033"/>
    </source>
</evidence>
<dbReference type="AlphaFoldDB" id="A0A401SDQ2"/>
<dbReference type="PROSITE" id="PS50998">
    <property type="entry name" value="GLA_2"/>
    <property type="match status" value="1"/>
</dbReference>
<comment type="caution">
    <text evidence="30">The sequence shown here is derived from an EMBL/GenBank/DDBJ whole genome shotgun (WGS) entry which is preliminary data.</text>
</comment>
<dbReference type="InterPro" id="IPR049883">
    <property type="entry name" value="NOTCH1_EGF-like"/>
</dbReference>
<dbReference type="Gene3D" id="4.10.740.10">
    <property type="entry name" value="Coagulation Factor IX"/>
    <property type="match status" value="1"/>
</dbReference>
<keyword evidence="20" id="KW-0325">Glycoprotein</keyword>
<dbReference type="FunFam" id="2.10.25.10:FF:000426">
    <property type="entry name" value="Vitamin K-dependent protein S"/>
    <property type="match status" value="1"/>
</dbReference>
<dbReference type="PROSITE" id="PS01186">
    <property type="entry name" value="EGF_2"/>
    <property type="match status" value="3"/>
</dbReference>
<feature type="disulfide bond" evidence="23">
    <location>
        <begin position="106"/>
        <end position="123"/>
    </location>
</feature>
<keyword evidence="13" id="KW-0106">Calcium</keyword>
<feature type="signal peptide" evidence="26">
    <location>
        <begin position="1"/>
        <end position="18"/>
    </location>
</feature>
<dbReference type="PROSITE" id="PS01187">
    <property type="entry name" value="EGF_CA"/>
    <property type="match status" value="2"/>
</dbReference>
<protein>
    <recommendedName>
        <fullName evidence="4">Vitamin K-dependent protein S</fullName>
    </recommendedName>
</protein>
<gene>
    <name evidence="30" type="ORF">chiPu_0006951</name>
</gene>
<dbReference type="CDD" id="cd00110">
    <property type="entry name" value="LamG"/>
    <property type="match status" value="1"/>
</dbReference>
<evidence type="ECO:0000256" key="24">
    <source>
        <dbReference type="PROSITE-ProRule" id="PRU00122"/>
    </source>
</evidence>
<dbReference type="InterPro" id="IPR035972">
    <property type="entry name" value="GLA-like_dom_SF"/>
</dbReference>
<evidence type="ECO:0000259" key="29">
    <source>
        <dbReference type="PROSITE" id="PS50998"/>
    </source>
</evidence>
<dbReference type="InterPro" id="IPR013320">
    <property type="entry name" value="ConA-like_dom_sf"/>
</dbReference>
<feature type="chain" id="PRO_5019208019" description="Vitamin K-dependent protein S" evidence="26">
    <location>
        <begin position="19"/>
        <end position="659"/>
    </location>
</feature>
<dbReference type="SMART" id="SM00069">
    <property type="entry name" value="GLA"/>
    <property type="match status" value="1"/>
</dbReference>
<evidence type="ECO:0000256" key="7">
    <source>
        <dbReference type="ARBA" id="ARBA00022525"/>
    </source>
</evidence>
<keyword evidence="9" id="KW-0165">Cleavage on pair of basic residues</keyword>
<organism evidence="30 31">
    <name type="scientific">Chiloscyllium punctatum</name>
    <name type="common">Brownbanded bambooshark</name>
    <name type="synonym">Hemiscyllium punctatum</name>
    <dbReference type="NCBI Taxonomy" id="137246"/>
    <lineage>
        <taxon>Eukaryota</taxon>
        <taxon>Metazoa</taxon>
        <taxon>Chordata</taxon>
        <taxon>Craniata</taxon>
        <taxon>Vertebrata</taxon>
        <taxon>Chondrichthyes</taxon>
        <taxon>Elasmobranchii</taxon>
        <taxon>Galeomorphii</taxon>
        <taxon>Galeoidea</taxon>
        <taxon>Orectolobiformes</taxon>
        <taxon>Hemiscylliidae</taxon>
        <taxon>Chiloscyllium</taxon>
    </lineage>
</organism>
<evidence type="ECO:0000256" key="14">
    <source>
        <dbReference type="ARBA" id="ARBA00022976"/>
    </source>
</evidence>
<keyword evidence="14" id="KW-0914">Notch signaling pathway</keyword>
<dbReference type="Gene3D" id="2.10.25.10">
    <property type="entry name" value="Laminin"/>
    <property type="match status" value="4"/>
</dbReference>
<feature type="domain" description="Laminin G" evidence="27">
    <location>
        <begin position="283"/>
        <end position="456"/>
    </location>
</feature>
<evidence type="ECO:0000256" key="10">
    <source>
        <dbReference type="ARBA" id="ARBA00022692"/>
    </source>
</evidence>
<dbReference type="GO" id="GO:0005509">
    <property type="term" value="F:calcium ion binding"/>
    <property type="evidence" value="ECO:0007669"/>
    <property type="project" value="InterPro"/>
</dbReference>
<dbReference type="InterPro" id="IPR017857">
    <property type="entry name" value="Coagulation_fac-like_Gla_dom"/>
</dbReference>
<evidence type="ECO:0000256" key="6">
    <source>
        <dbReference type="ARBA" id="ARBA00022479"/>
    </source>
</evidence>
<keyword evidence="12" id="KW-0677">Repeat</keyword>
<evidence type="ECO:0000256" key="26">
    <source>
        <dbReference type="SAM" id="SignalP"/>
    </source>
</evidence>
<keyword evidence="26" id="KW-0732">Signal</keyword>
<comment type="subcellular location">
    <subcellularLocation>
        <location evidence="2">Membrane</location>
        <topology evidence="2">Single-pass type I membrane protein</topology>
    </subcellularLocation>
    <subcellularLocation>
        <location evidence="3">Secreted</location>
    </subcellularLocation>
</comment>
<feature type="domain" description="Gla" evidence="29">
    <location>
        <begin position="36"/>
        <end position="85"/>
    </location>
</feature>
<keyword evidence="19 23" id="KW-1015">Disulfide bond</keyword>
<dbReference type="FunFam" id="2.60.120.200:FF:000077">
    <property type="entry name" value="vitamin K-dependent protein S"/>
    <property type="match status" value="1"/>
</dbReference>
<evidence type="ECO:0000256" key="4">
    <source>
        <dbReference type="ARBA" id="ARBA00017875"/>
    </source>
</evidence>
<dbReference type="FunFam" id="2.10.25.10:FF:000240">
    <property type="entry name" value="Vitamin K-dependent protein S"/>
    <property type="match status" value="1"/>
</dbReference>
<evidence type="ECO:0000256" key="25">
    <source>
        <dbReference type="SAM" id="MobiDB-lite"/>
    </source>
</evidence>
<evidence type="ECO:0000313" key="30">
    <source>
        <dbReference type="EMBL" id="GCC28521.1"/>
    </source>
</evidence>
<proteinExistence type="predicted"/>
<dbReference type="Pfam" id="PF00594">
    <property type="entry name" value="Gla"/>
    <property type="match status" value="1"/>
</dbReference>
<dbReference type="SMART" id="SM00282">
    <property type="entry name" value="LamG"/>
    <property type="match status" value="2"/>
</dbReference>
<keyword evidence="16" id="KW-0094">Blood coagulation</keyword>
<evidence type="ECO:0000256" key="2">
    <source>
        <dbReference type="ARBA" id="ARBA00004479"/>
    </source>
</evidence>
<keyword evidence="31" id="KW-1185">Reference proteome</keyword>
<comment type="function">
    <text evidence="1">Anticoagulant plasma protein; it is a cofactor to activated protein C in the degradation of coagulation factors Va and VIIIa. It helps to prevent coagulation and stimulating fibrinolysis.</text>
</comment>
<evidence type="ECO:0000256" key="21">
    <source>
        <dbReference type="ARBA" id="ARBA00023278"/>
    </source>
</evidence>
<dbReference type="SUPFAM" id="SSF57630">
    <property type="entry name" value="GLA-domain"/>
    <property type="match status" value="1"/>
</dbReference>
<evidence type="ECO:0000256" key="17">
    <source>
        <dbReference type="ARBA" id="ARBA00023136"/>
    </source>
</evidence>
<dbReference type="PRINTS" id="PR00001">
    <property type="entry name" value="GLABLOOD"/>
</dbReference>
<reference evidence="30 31" key="1">
    <citation type="journal article" date="2018" name="Nat. Ecol. Evol.">
        <title>Shark genomes provide insights into elasmobranch evolution and the origin of vertebrates.</title>
        <authorList>
            <person name="Hara Y"/>
            <person name="Yamaguchi K"/>
            <person name="Onimaru K"/>
            <person name="Kadota M"/>
            <person name="Koyanagi M"/>
            <person name="Keeley SD"/>
            <person name="Tatsumi K"/>
            <person name="Tanaka K"/>
            <person name="Motone F"/>
            <person name="Kageyama Y"/>
            <person name="Nozu R"/>
            <person name="Adachi N"/>
            <person name="Nishimura O"/>
            <person name="Nakagawa R"/>
            <person name="Tanegashima C"/>
            <person name="Kiyatake I"/>
            <person name="Matsumoto R"/>
            <person name="Murakumo K"/>
            <person name="Nishida K"/>
            <person name="Terakita A"/>
            <person name="Kuratani S"/>
            <person name="Sato K"/>
            <person name="Hyodo S Kuraku.S."/>
        </authorList>
    </citation>
    <scope>NUCLEOTIDE SEQUENCE [LARGE SCALE GENOMIC DNA]</scope>
</reference>
<dbReference type="SUPFAM" id="SSF57184">
    <property type="entry name" value="Growth factor receptor domain"/>
    <property type="match status" value="1"/>
</dbReference>
<dbReference type="Pfam" id="PF02210">
    <property type="entry name" value="Laminin_G_2"/>
    <property type="match status" value="1"/>
</dbReference>
<dbReference type="PROSITE" id="PS50026">
    <property type="entry name" value="EGF_3"/>
    <property type="match status" value="1"/>
</dbReference>
<evidence type="ECO:0000256" key="12">
    <source>
        <dbReference type="ARBA" id="ARBA00022737"/>
    </source>
</evidence>
<evidence type="ECO:0000256" key="23">
    <source>
        <dbReference type="PROSITE-ProRule" id="PRU00076"/>
    </source>
</evidence>
<keyword evidence="15" id="KW-1133">Transmembrane helix</keyword>
<keyword evidence="11" id="KW-0356">Hemostasis</keyword>
<dbReference type="GO" id="GO:0042730">
    <property type="term" value="P:fibrinolysis"/>
    <property type="evidence" value="ECO:0007669"/>
    <property type="project" value="UniProtKB-KW"/>
</dbReference>
<dbReference type="FunFam" id="2.10.25.10:FF:000146">
    <property type="entry name" value="Putative neurogenic locus notch"/>
    <property type="match status" value="1"/>
</dbReference>
<dbReference type="OrthoDB" id="4062651at2759"/>
<comment type="caution">
    <text evidence="23">Lacks conserved residue(s) required for the propagation of feature annotation.</text>
</comment>
<dbReference type="PANTHER" id="PTHR24040">
    <property type="entry name" value="LAMININ G-LIKE DOMAIN-CONTAINING PROTEIN"/>
    <property type="match status" value="1"/>
</dbReference>
<evidence type="ECO:0000256" key="9">
    <source>
        <dbReference type="ARBA" id="ARBA00022685"/>
    </source>
</evidence>
<evidence type="ECO:0000256" key="11">
    <source>
        <dbReference type="ARBA" id="ARBA00022696"/>
    </source>
</evidence>
<dbReference type="GO" id="GO:0007219">
    <property type="term" value="P:Notch signaling pathway"/>
    <property type="evidence" value="ECO:0007669"/>
    <property type="project" value="UniProtKB-KW"/>
</dbReference>
<name>A0A401SDQ2_CHIPU</name>
<sequence length="659" mass="73078">MAGRLYRVALLCLAMSQAVSFLSQQQASQFLIRHRRANVMFEEHKQGSLERECIEEICNREEAREIFENNQETVGVPSRYHSFKSYPANLRSCITEIPDQCSPSPCNPEGSVQCVDKVAAFACVCKEGWTGVTCQQDIDECQSGILEEKACNHSCHNVPGSYRCYCDEGFYIASNKRNCIDKNECFMHPEICGKAACNNLPGTFECKCAAGYAFNPVTKNCHDIDECAASLCAYGCVNFPGSYSCFCDGRKGERLSPDGQSCQEIPICVALQTSRKADILNMGELFAGIPVVYVRFKISANSRFTAKFDLRTYDSEGVIFYAETNGNSAWFLFAVRDGKLEVQFKNENTAKVTISAGPVINDGIWHTISVEETQSSVLVKVAQESVIKINSPSRLFSLDNETTEIKISIAGLPRQADRILPTMNPRLDGCMRRWTWMNQGSAGIEDVIRNIGSKQCYQNIVKGSYFPGIGYAMLPLIYNMTEDPSGGWKIKLNLHMLPSKDTGVLFALVRGEDVPLSLALTYSNSMPIGKKQDLLLTIGNQTVSQAEGFSFCDGERHSVNLTITAEDFLWTVDDVTHKSHLSNSELKKQLVLLDRAMQETVNTILGGIPDVPFTSTPITASFTGCLDVKINDEIIDLDEASHRDPNIQSHSCPSVKRED</sequence>
<dbReference type="InterPro" id="IPR018097">
    <property type="entry name" value="EGF_Ca-bd_CS"/>
</dbReference>